<dbReference type="Proteomes" id="UP000265540">
    <property type="component" value="Unassembled WGS sequence"/>
</dbReference>
<gene>
    <name evidence="1" type="ORF">C4561_01855</name>
</gene>
<organism evidence="1 2">
    <name type="scientific">candidate division WWE3 bacterium</name>
    <dbReference type="NCBI Taxonomy" id="2053526"/>
    <lineage>
        <taxon>Bacteria</taxon>
        <taxon>Katanobacteria</taxon>
    </lineage>
</organism>
<protein>
    <submittedName>
        <fullName evidence="1">DUF370 domain-containing protein</fullName>
    </submittedName>
</protein>
<reference evidence="1 2" key="1">
    <citation type="journal article" date="2017" name="ISME J.">
        <title>Energy and carbon metabolisms in a deep terrestrial subsurface fluid microbial community.</title>
        <authorList>
            <person name="Momper L."/>
            <person name="Jungbluth S.P."/>
            <person name="Lee M.D."/>
            <person name="Amend J.P."/>
        </authorList>
    </citation>
    <scope>NUCLEOTIDE SEQUENCE [LARGE SCALE GENOMIC DNA]</scope>
    <source>
        <strain evidence="1">SURF_46</strain>
    </source>
</reference>
<accession>A0A3A4ZEQ9</accession>
<dbReference type="AlphaFoldDB" id="A0A3A4ZEQ9"/>
<evidence type="ECO:0000313" key="1">
    <source>
        <dbReference type="EMBL" id="RJR27674.1"/>
    </source>
</evidence>
<evidence type="ECO:0000313" key="2">
    <source>
        <dbReference type="Proteomes" id="UP000265540"/>
    </source>
</evidence>
<comment type="caution">
    <text evidence="1">The sequence shown here is derived from an EMBL/GenBank/DDBJ whole genome shotgun (WGS) entry which is preliminary data.</text>
</comment>
<dbReference type="Pfam" id="PF04025">
    <property type="entry name" value="RemA-like"/>
    <property type="match status" value="1"/>
</dbReference>
<dbReference type="InterPro" id="IPR007169">
    <property type="entry name" value="RemA-like"/>
</dbReference>
<sequence length="97" mass="10605">MIRIGNDDAIGGDIVTVTSRVNSLPIRALLDVYRAKDRIIDLCGKEKCRTIVILSSGWIIQLSPSIDRVMKTADLAHSANFDAAAKTIEEVPKTNQP</sequence>
<proteinExistence type="predicted"/>
<dbReference type="EMBL" id="QZJF01000008">
    <property type="protein sequence ID" value="RJR27674.1"/>
    <property type="molecule type" value="Genomic_DNA"/>
</dbReference>
<name>A0A3A4ZEQ9_UNCKA</name>